<comment type="pathway">
    <text evidence="2 9">Amino-acid biosynthesis; L-tryptophan biosynthesis; L-tryptophan from chorismate: step 3/5.</text>
</comment>
<dbReference type="PANTHER" id="PTHR42894:SF1">
    <property type="entry name" value="N-(5'-PHOSPHORIBOSYL)ANTHRANILATE ISOMERASE"/>
    <property type="match status" value="1"/>
</dbReference>
<gene>
    <name evidence="9" type="primary">trpF</name>
    <name evidence="11" type="ORF">F8A88_15125</name>
</gene>
<dbReference type="InterPro" id="IPR011060">
    <property type="entry name" value="RibuloseP-bd_barrel"/>
</dbReference>
<evidence type="ECO:0000256" key="6">
    <source>
        <dbReference type="ARBA" id="ARBA00022822"/>
    </source>
</evidence>
<evidence type="ECO:0000259" key="10">
    <source>
        <dbReference type="Pfam" id="PF00697"/>
    </source>
</evidence>
<comment type="similarity">
    <text evidence="9">Belongs to the TrpF family.</text>
</comment>
<keyword evidence="7 9" id="KW-0057">Aromatic amino acid biosynthesis</keyword>
<evidence type="ECO:0000256" key="1">
    <source>
        <dbReference type="ARBA" id="ARBA00001164"/>
    </source>
</evidence>
<dbReference type="Gene3D" id="3.20.20.70">
    <property type="entry name" value="Aldolase class I"/>
    <property type="match status" value="1"/>
</dbReference>
<evidence type="ECO:0000256" key="3">
    <source>
        <dbReference type="ARBA" id="ARBA00012572"/>
    </source>
</evidence>
<evidence type="ECO:0000313" key="11">
    <source>
        <dbReference type="EMBL" id="KAB1438790.1"/>
    </source>
</evidence>
<keyword evidence="12" id="KW-1185">Reference proteome</keyword>
<accession>A0A6N6N1E8</accession>
<evidence type="ECO:0000256" key="8">
    <source>
        <dbReference type="ARBA" id="ARBA00023235"/>
    </source>
</evidence>
<feature type="domain" description="N-(5'phosphoribosyl) anthranilate isomerase (PRAI)" evidence="10">
    <location>
        <begin position="4"/>
        <end position="197"/>
    </location>
</feature>
<evidence type="ECO:0000256" key="4">
    <source>
        <dbReference type="ARBA" id="ARBA00022272"/>
    </source>
</evidence>
<dbReference type="EMBL" id="WAIE01000010">
    <property type="protein sequence ID" value="KAB1438790.1"/>
    <property type="molecule type" value="Genomic_DNA"/>
</dbReference>
<dbReference type="Pfam" id="PF00697">
    <property type="entry name" value="PRAI"/>
    <property type="match status" value="1"/>
</dbReference>
<dbReference type="OrthoDB" id="9796196at2"/>
<keyword evidence="5 9" id="KW-0028">Amino-acid biosynthesis</keyword>
<dbReference type="SUPFAM" id="SSF51366">
    <property type="entry name" value="Ribulose-phoshate binding barrel"/>
    <property type="match status" value="1"/>
</dbReference>
<dbReference type="PANTHER" id="PTHR42894">
    <property type="entry name" value="N-(5'-PHOSPHORIBOSYL)ANTHRANILATE ISOMERASE"/>
    <property type="match status" value="1"/>
</dbReference>
<dbReference type="RefSeq" id="WP_151152024.1">
    <property type="nucleotide sequence ID" value="NZ_WAIE01000010.1"/>
</dbReference>
<dbReference type="GO" id="GO:0004640">
    <property type="term" value="F:phosphoribosylanthranilate isomerase activity"/>
    <property type="evidence" value="ECO:0007669"/>
    <property type="project" value="UniProtKB-UniRule"/>
</dbReference>
<keyword evidence="6 9" id="KW-0822">Tryptophan biosynthesis</keyword>
<dbReference type="Proteomes" id="UP000438699">
    <property type="component" value="Unassembled WGS sequence"/>
</dbReference>
<evidence type="ECO:0000256" key="5">
    <source>
        <dbReference type="ARBA" id="ARBA00022605"/>
    </source>
</evidence>
<comment type="catalytic activity">
    <reaction evidence="1 9">
        <text>N-(5-phospho-beta-D-ribosyl)anthranilate = 1-(2-carboxyphenylamino)-1-deoxy-D-ribulose 5-phosphate</text>
        <dbReference type="Rhea" id="RHEA:21540"/>
        <dbReference type="ChEBI" id="CHEBI:18277"/>
        <dbReference type="ChEBI" id="CHEBI:58613"/>
        <dbReference type="EC" id="5.3.1.24"/>
    </reaction>
</comment>
<evidence type="ECO:0000256" key="7">
    <source>
        <dbReference type="ARBA" id="ARBA00023141"/>
    </source>
</evidence>
<protein>
    <recommendedName>
        <fullName evidence="4 9">N-(5'-phosphoribosyl)anthranilate isomerase</fullName>
        <shortName evidence="9">PRAI</shortName>
        <ecNumber evidence="3 9">5.3.1.24</ecNumber>
    </recommendedName>
</protein>
<dbReference type="UniPathway" id="UPA00035">
    <property type="reaction ID" value="UER00042"/>
</dbReference>
<evidence type="ECO:0000256" key="2">
    <source>
        <dbReference type="ARBA" id="ARBA00004664"/>
    </source>
</evidence>
<evidence type="ECO:0000313" key="12">
    <source>
        <dbReference type="Proteomes" id="UP000438699"/>
    </source>
</evidence>
<keyword evidence="8 9" id="KW-0413">Isomerase</keyword>
<organism evidence="11 12">
    <name type="scientific">Pseudodesulfovibrio senegalensis</name>
    <dbReference type="NCBI Taxonomy" id="1721087"/>
    <lineage>
        <taxon>Bacteria</taxon>
        <taxon>Pseudomonadati</taxon>
        <taxon>Thermodesulfobacteriota</taxon>
        <taxon>Desulfovibrionia</taxon>
        <taxon>Desulfovibrionales</taxon>
        <taxon>Desulfovibrionaceae</taxon>
    </lineage>
</organism>
<comment type="caution">
    <text evidence="11">The sequence shown here is derived from an EMBL/GenBank/DDBJ whole genome shotgun (WGS) entry which is preliminary data.</text>
</comment>
<dbReference type="InterPro" id="IPR044643">
    <property type="entry name" value="TrpF_fam"/>
</dbReference>
<dbReference type="InterPro" id="IPR013785">
    <property type="entry name" value="Aldolase_TIM"/>
</dbReference>
<evidence type="ECO:0000256" key="9">
    <source>
        <dbReference type="HAMAP-Rule" id="MF_00135"/>
    </source>
</evidence>
<dbReference type="HAMAP" id="MF_00135">
    <property type="entry name" value="PRAI"/>
    <property type="match status" value="1"/>
</dbReference>
<dbReference type="EC" id="5.3.1.24" evidence="3 9"/>
<proteinExistence type="inferred from homology"/>
<dbReference type="InterPro" id="IPR001240">
    <property type="entry name" value="PRAI_dom"/>
</dbReference>
<name>A0A6N6N1E8_9BACT</name>
<dbReference type="GO" id="GO:0000162">
    <property type="term" value="P:L-tryptophan biosynthetic process"/>
    <property type="evidence" value="ECO:0007669"/>
    <property type="project" value="UniProtKB-UniRule"/>
</dbReference>
<dbReference type="CDD" id="cd00405">
    <property type="entry name" value="PRAI"/>
    <property type="match status" value="1"/>
</dbReference>
<sequence>MTKVKICGLTREQDVRLCCESGVDFMGFIFHEPSPRNVDPKFAARAHCPTAAKVGVFVRQTPAQIREIMDRCNLDYAQLHGDQTPDDCREVGSGRVIKALWPERCGSPQALQQEIDRFAGACAYLLFDAGSSGGGHGKTIDFSYLQDIEIKQNWFLAGGLKPDNVELALQQNPTVLDINSGVESAPGIKDATKLRAALTRIADHKG</sequence>
<dbReference type="AlphaFoldDB" id="A0A6N6N1E8"/>
<reference evidence="11 12" key="1">
    <citation type="journal article" date="2017" name="Int. J. Syst. Evol. Microbiol.">
        <title>Desulfovibrio senegalensis sp. nov., a mesophilic sulfate reducer isolated from marine sediment.</title>
        <authorList>
            <person name="Thioye A."/>
            <person name="Gam Z.B.A."/>
            <person name="Mbengue M."/>
            <person name="Cayol J.L."/>
            <person name="Joseph-Bartoli M."/>
            <person name="Toure-Kane C."/>
            <person name="Labat M."/>
        </authorList>
    </citation>
    <scope>NUCLEOTIDE SEQUENCE [LARGE SCALE GENOMIC DNA]</scope>
    <source>
        <strain evidence="11 12">DSM 101509</strain>
    </source>
</reference>